<comment type="caution">
    <text evidence="1">The sequence shown here is derived from an EMBL/GenBank/DDBJ whole genome shotgun (WGS) entry which is preliminary data.</text>
</comment>
<gene>
    <name evidence="1" type="ORF">AUCHE_05_04550</name>
</gene>
<evidence type="ECO:0000313" key="2">
    <source>
        <dbReference type="Proteomes" id="UP000008495"/>
    </source>
</evidence>
<accession>K6V5R7</accession>
<evidence type="ECO:0000313" key="1">
    <source>
        <dbReference type="EMBL" id="GAB77543.1"/>
    </source>
</evidence>
<dbReference type="AlphaFoldDB" id="K6V5R7"/>
<dbReference type="Proteomes" id="UP000008495">
    <property type="component" value="Unassembled WGS sequence"/>
</dbReference>
<reference evidence="1 2" key="1">
    <citation type="submission" date="2012-08" db="EMBL/GenBank/DDBJ databases">
        <title>Whole genome shotgun sequence of Austwickia chelonae NBRC 105200.</title>
        <authorList>
            <person name="Yoshida I."/>
            <person name="Hosoyama A."/>
            <person name="Tsuchikane K."/>
            <person name="Katsumata H."/>
            <person name="Ando Y."/>
            <person name="Ohji S."/>
            <person name="Hamada M."/>
            <person name="Tamura T."/>
            <person name="Yamazoe A."/>
            <person name="Yamazaki S."/>
            <person name="Fujita N."/>
        </authorList>
    </citation>
    <scope>NUCLEOTIDE SEQUENCE [LARGE SCALE GENOMIC DNA]</scope>
    <source>
        <strain evidence="1 2">NBRC 105200</strain>
    </source>
</reference>
<sequence length="99" mass="10619">MSKYVVGVELDRAFPDPDESDIFMDELSDFDADVGIMPGTGPIVTLFIPAELPGQAITSALSMVSEYSPVMGVTALELSPWEARLDLEVAPSHKLTCSS</sequence>
<protein>
    <submittedName>
        <fullName evidence="1">Uncharacterized protein</fullName>
    </submittedName>
</protein>
<name>K6V5R7_9MICO</name>
<dbReference type="EMBL" id="BAGZ01000005">
    <property type="protein sequence ID" value="GAB77543.1"/>
    <property type="molecule type" value="Genomic_DNA"/>
</dbReference>
<organism evidence="1 2">
    <name type="scientific">Austwickia chelonae NBRC 105200</name>
    <dbReference type="NCBI Taxonomy" id="1184607"/>
    <lineage>
        <taxon>Bacteria</taxon>
        <taxon>Bacillati</taxon>
        <taxon>Actinomycetota</taxon>
        <taxon>Actinomycetes</taxon>
        <taxon>Micrococcales</taxon>
        <taxon>Dermatophilaceae</taxon>
        <taxon>Austwickia</taxon>
    </lineage>
</organism>
<keyword evidence="2" id="KW-1185">Reference proteome</keyword>
<proteinExistence type="predicted"/>